<gene>
    <name evidence="1" type="ORF">CL52_09745</name>
</gene>
<reference evidence="1 2" key="2">
    <citation type="journal article" name="Genome Announc.">
        <title>Complete Genome Sequence of Pseudomonas balearica DSM 6083T.</title>
        <authorList>
            <person name="Bennasar-Figueras A."/>
            <person name="Salva-Serra F."/>
            <person name="Jaen-Luchoro D."/>
            <person name="Segui C."/>
            <person name="Aliaga F."/>
            <person name="Busquets A."/>
            <person name="Gomila M."/>
            <person name="Moore E.R."/>
            <person name="Lalucat J."/>
        </authorList>
    </citation>
    <scope>NUCLEOTIDE SEQUENCE [LARGE SCALE GENOMIC DNA]</scope>
    <source>
        <strain evidence="2">DSM 6083</strain>
    </source>
</reference>
<protein>
    <submittedName>
        <fullName evidence="1">Uncharacterized protein</fullName>
    </submittedName>
</protein>
<proteinExistence type="predicted"/>
<dbReference type="KEGG" id="pbm:CL52_09745"/>
<evidence type="ECO:0000313" key="2">
    <source>
        <dbReference type="Proteomes" id="UP000031271"/>
    </source>
</evidence>
<evidence type="ECO:0000313" key="1">
    <source>
        <dbReference type="EMBL" id="AJE17374.1"/>
    </source>
</evidence>
<organism evidence="1 2">
    <name type="scientific">Stutzerimonas balearica DSM 6083</name>
    <dbReference type="NCBI Taxonomy" id="1123016"/>
    <lineage>
        <taxon>Bacteria</taxon>
        <taxon>Pseudomonadati</taxon>
        <taxon>Pseudomonadota</taxon>
        <taxon>Gammaproteobacteria</taxon>
        <taxon>Pseudomonadales</taxon>
        <taxon>Pseudomonadaceae</taxon>
        <taxon>Stutzerimonas</taxon>
    </lineage>
</organism>
<accession>A0A8D3Y541</accession>
<dbReference type="PROSITE" id="PS51257">
    <property type="entry name" value="PROKAR_LIPOPROTEIN"/>
    <property type="match status" value="1"/>
</dbReference>
<reference evidence="2" key="1">
    <citation type="submission" date="2014-03" db="EMBL/GenBank/DDBJ databases">
        <title>Complete genome of Pseudomonas balearica DSM 6083T, a sewage water isolate from an enrichment with 2-methylnaphthalene.</title>
        <authorList>
            <person name="Salva-Serra F."/>
            <person name="Jaen-Luchoro D."/>
            <person name="Busquets A."/>
            <person name="Pena A."/>
            <person name="Gomila M."/>
            <person name="Bosch R."/>
            <person name="Nogales B."/>
            <person name="Garcia-Valdes E."/>
            <person name="Lalucat J."/>
            <person name="Bennasar A."/>
        </authorList>
    </citation>
    <scope>NUCLEOTIDE SEQUENCE [LARGE SCALE GENOMIC DNA]</scope>
    <source>
        <strain evidence="2">DSM 6083</strain>
    </source>
</reference>
<sequence length="78" mass="8247">MAGILKPAASRQNPALDAMPYSLGSSACDLRVSACSSKAKSQQFGNASRPRRAFFRFDAQGALPLFEAPGHQTAASFD</sequence>
<dbReference type="EMBL" id="CP007511">
    <property type="protein sequence ID" value="AJE17374.1"/>
    <property type="molecule type" value="Genomic_DNA"/>
</dbReference>
<dbReference type="Proteomes" id="UP000031271">
    <property type="component" value="Chromosome"/>
</dbReference>
<name>A0A8D3Y541_9GAMM</name>
<dbReference type="AlphaFoldDB" id="A0A8D3Y541"/>